<name>A0ABS9ZVI6_9SPHI</name>
<evidence type="ECO:0000313" key="6">
    <source>
        <dbReference type="Proteomes" id="UP001165460"/>
    </source>
</evidence>
<dbReference type="SMART" id="SM00421">
    <property type="entry name" value="HTH_LUXR"/>
    <property type="match status" value="1"/>
</dbReference>
<comment type="caution">
    <text evidence="5">The sequence shown here is derived from an EMBL/GenBank/DDBJ whole genome shotgun (WGS) entry which is preliminary data.</text>
</comment>
<dbReference type="PRINTS" id="PR00038">
    <property type="entry name" value="HTHLUXR"/>
</dbReference>
<dbReference type="RefSeq" id="WP_243359389.1">
    <property type="nucleotide sequence ID" value="NZ_JALGBH010000001.1"/>
</dbReference>
<gene>
    <name evidence="5" type="ORF">MMF97_03950</name>
</gene>
<sequence length="200" mass="23065">MRILIIEDEIVIARFIEQQVQNISSAFEIAIAISVDEVEHLFPDFIPQLVICDIELNDKLDGIELLRQLKVSHTFETVFITSYKSMNMINRAFEIEPLNYIIKPLDENRLYAGILPAIKKIKENLPQPAADLNETISQSELNILRLIAQQKTTPEIASILNLSPYTIKNHRHNICRKLRLNDETNALLKWSLKNQHLLAK</sequence>
<dbReference type="PROSITE" id="PS50110">
    <property type="entry name" value="RESPONSE_REGULATORY"/>
    <property type="match status" value="1"/>
</dbReference>
<dbReference type="GO" id="GO:0003677">
    <property type="term" value="F:DNA binding"/>
    <property type="evidence" value="ECO:0007669"/>
    <property type="project" value="UniProtKB-KW"/>
</dbReference>
<dbReference type="CDD" id="cd06170">
    <property type="entry name" value="LuxR_C_like"/>
    <property type="match status" value="1"/>
</dbReference>
<dbReference type="Gene3D" id="1.10.10.10">
    <property type="entry name" value="Winged helix-like DNA-binding domain superfamily/Winged helix DNA-binding domain"/>
    <property type="match status" value="1"/>
</dbReference>
<keyword evidence="6" id="KW-1185">Reference proteome</keyword>
<proteinExistence type="predicted"/>
<evidence type="ECO:0000259" key="4">
    <source>
        <dbReference type="PROSITE" id="PS50110"/>
    </source>
</evidence>
<dbReference type="Proteomes" id="UP001165460">
    <property type="component" value="Unassembled WGS sequence"/>
</dbReference>
<dbReference type="SUPFAM" id="SSF52172">
    <property type="entry name" value="CheY-like"/>
    <property type="match status" value="1"/>
</dbReference>
<reference evidence="5" key="1">
    <citation type="submission" date="2022-03" db="EMBL/GenBank/DDBJ databases">
        <authorList>
            <person name="Woo C.Y."/>
        </authorList>
    </citation>
    <scope>NUCLEOTIDE SEQUENCE</scope>
    <source>
        <strain evidence="5">CYS-01</strain>
    </source>
</reference>
<organism evidence="5 6">
    <name type="scientific">Pedobacter montanisoli</name>
    <dbReference type="NCBI Taxonomy" id="2923277"/>
    <lineage>
        <taxon>Bacteria</taxon>
        <taxon>Pseudomonadati</taxon>
        <taxon>Bacteroidota</taxon>
        <taxon>Sphingobacteriia</taxon>
        <taxon>Sphingobacteriales</taxon>
        <taxon>Sphingobacteriaceae</taxon>
        <taxon>Pedobacter</taxon>
    </lineage>
</organism>
<evidence type="ECO:0000256" key="1">
    <source>
        <dbReference type="ARBA" id="ARBA00023125"/>
    </source>
</evidence>
<feature type="domain" description="HTH luxR-type" evidence="3">
    <location>
        <begin position="129"/>
        <end position="194"/>
    </location>
</feature>
<dbReference type="Pfam" id="PF00072">
    <property type="entry name" value="Response_reg"/>
    <property type="match status" value="1"/>
</dbReference>
<dbReference type="PROSITE" id="PS50043">
    <property type="entry name" value="HTH_LUXR_2"/>
    <property type="match status" value="1"/>
</dbReference>
<dbReference type="SMART" id="SM00448">
    <property type="entry name" value="REC"/>
    <property type="match status" value="1"/>
</dbReference>
<dbReference type="EMBL" id="JALGBH010000001">
    <property type="protein sequence ID" value="MCJ0741854.1"/>
    <property type="molecule type" value="Genomic_DNA"/>
</dbReference>
<dbReference type="SUPFAM" id="SSF46894">
    <property type="entry name" value="C-terminal effector domain of the bipartite response regulators"/>
    <property type="match status" value="1"/>
</dbReference>
<dbReference type="InterPro" id="IPR011006">
    <property type="entry name" value="CheY-like_superfamily"/>
</dbReference>
<dbReference type="InterPro" id="IPR039420">
    <property type="entry name" value="WalR-like"/>
</dbReference>
<protein>
    <submittedName>
        <fullName evidence="5">DNA-binding response regulator</fullName>
    </submittedName>
</protein>
<feature type="domain" description="Response regulatory" evidence="4">
    <location>
        <begin position="2"/>
        <end position="118"/>
    </location>
</feature>
<dbReference type="InterPro" id="IPR016032">
    <property type="entry name" value="Sig_transdc_resp-reg_C-effctor"/>
</dbReference>
<evidence type="ECO:0000259" key="3">
    <source>
        <dbReference type="PROSITE" id="PS50043"/>
    </source>
</evidence>
<dbReference type="PANTHER" id="PTHR43214">
    <property type="entry name" value="TWO-COMPONENT RESPONSE REGULATOR"/>
    <property type="match status" value="1"/>
</dbReference>
<dbReference type="InterPro" id="IPR036388">
    <property type="entry name" value="WH-like_DNA-bd_sf"/>
</dbReference>
<keyword evidence="1 5" id="KW-0238">DNA-binding</keyword>
<dbReference type="Pfam" id="PF00196">
    <property type="entry name" value="GerE"/>
    <property type="match status" value="1"/>
</dbReference>
<evidence type="ECO:0000256" key="2">
    <source>
        <dbReference type="PROSITE-ProRule" id="PRU00169"/>
    </source>
</evidence>
<dbReference type="InterPro" id="IPR001789">
    <property type="entry name" value="Sig_transdc_resp-reg_receiver"/>
</dbReference>
<feature type="modified residue" description="4-aspartylphosphate" evidence="2">
    <location>
        <position position="53"/>
    </location>
</feature>
<dbReference type="InterPro" id="IPR000792">
    <property type="entry name" value="Tscrpt_reg_LuxR_C"/>
</dbReference>
<evidence type="ECO:0000313" key="5">
    <source>
        <dbReference type="EMBL" id="MCJ0741854.1"/>
    </source>
</evidence>
<accession>A0ABS9ZVI6</accession>
<dbReference type="Gene3D" id="3.40.50.2300">
    <property type="match status" value="1"/>
</dbReference>
<keyword evidence="2" id="KW-0597">Phosphoprotein</keyword>